<dbReference type="InterPro" id="IPR003507">
    <property type="entry name" value="S66_fam"/>
</dbReference>
<keyword evidence="3" id="KW-0645">Protease</keyword>
<dbReference type="GeneID" id="82205025"/>
<dbReference type="Pfam" id="PF17676">
    <property type="entry name" value="Peptidase_S66C"/>
    <property type="match status" value="1"/>
</dbReference>
<dbReference type="KEGG" id="ril:CRIB_844"/>
<dbReference type="InterPro" id="IPR027461">
    <property type="entry name" value="Carboxypeptidase_A_C_sf"/>
</dbReference>
<evidence type="ECO:0000256" key="5">
    <source>
        <dbReference type="ARBA" id="ARBA00022825"/>
    </source>
</evidence>
<sequence>MIYPKGIKKGDTIGIVAPSGPFRAATLGEIENALNNLGYNVKFGDSCYGSYKGYLSSEDKIRAKDIEDMFLDKTVDGIICLRGGYGTPRILDLIDYDIIKNNPKFFVGFSDITGLHIAFNKYTDLVTFHGPMAGTSHKWDEFTYNSLINALNNNVNKFENPNDEPIYTVVKGQCEGELIGGNLALIVAGIGTKYEIDTKGKILFIEDVGEAIYRLDRMLTQLSLAGKFDDCVGIVFGDFCDCNKDNDDDFEILELIQDRVAKYNKPCIFNLKSGHCTPMITLPFGCKYKLNATEKTLELIK</sequence>
<dbReference type="Pfam" id="PF02016">
    <property type="entry name" value="Peptidase_S66"/>
    <property type="match status" value="1"/>
</dbReference>
<evidence type="ECO:0000256" key="6">
    <source>
        <dbReference type="PIRSR" id="PIRSR028757-1"/>
    </source>
</evidence>
<evidence type="ECO:0000313" key="9">
    <source>
        <dbReference type="EMBL" id="CED93596.1"/>
    </source>
</evidence>
<dbReference type="Gene3D" id="3.40.50.10740">
    <property type="entry name" value="Class I glutamine amidotransferase-like"/>
    <property type="match status" value="1"/>
</dbReference>
<dbReference type="PANTHER" id="PTHR30237">
    <property type="entry name" value="MURAMOYLTETRAPEPTIDE CARBOXYPEPTIDASE"/>
    <property type="match status" value="1"/>
</dbReference>
<feature type="active site" description="Nucleophile" evidence="6">
    <location>
        <position position="110"/>
    </location>
</feature>
<evidence type="ECO:0000256" key="1">
    <source>
        <dbReference type="ARBA" id="ARBA00010233"/>
    </source>
</evidence>
<dbReference type="SUPFAM" id="SSF141986">
    <property type="entry name" value="LD-carboxypeptidase A C-terminal domain-like"/>
    <property type="match status" value="1"/>
</dbReference>
<feature type="active site" description="Charge relay system" evidence="6">
    <location>
        <position position="275"/>
    </location>
</feature>
<feature type="domain" description="LD-carboxypeptidase N-terminal" evidence="7">
    <location>
        <begin position="13"/>
        <end position="130"/>
    </location>
</feature>
<dbReference type="RefSeq" id="WP_180703298.1">
    <property type="nucleotide sequence ID" value="NZ_LN555523.1"/>
</dbReference>
<dbReference type="GO" id="GO:0004180">
    <property type="term" value="F:carboxypeptidase activity"/>
    <property type="evidence" value="ECO:0007669"/>
    <property type="project" value="UniProtKB-KW"/>
</dbReference>
<dbReference type="PIRSF" id="PIRSF028757">
    <property type="entry name" value="LD-carboxypeptidase"/>
    <property type="match status" value="1"/>
</dbReference>
<keyword evidence="2 9" id="KW-0121">Carboxypeptidase</keyword>
<dbReference type="InterPro" id="IPR027478">
    <property type="entry name" value="LdcA_N"/>
</dbReference>
<evidence type="ECO:0000313" key="10">
    <source>
        <dbReference type="Proteomes" id="UP000245622"/>
    </source>
</evidence>
<feature type="active site" description="Charge relay system" evidence="6">
    <location>
        <position position="206"/>
    </location>
</feature>
<dbReference type="CDD" id="cd07025">
    <property type="entry name" value="Peptidase_S66"/>
    <property type="match status" value="1"/>
</dbReference>
<dbReference type="InterPro" id="IPR040921">
    <property type="entry name" value="Peptidase_S66C"/>
</dbReference>
<dbReference type="EMBL" id="LN555523">
    <property type="protein sequence ID" value="CED93596.1"/>
    <property type="molecule type" value="Genomic_DNA"/>
</dbReference>
<comment type="similarity">
    <text evidence="1">Belongs to the peptidase S66 family.</text>
</comment>
<dbReference type="Proteomes" id="UP000245622">
    <property type="component" value="Chromosome 1"/>
</dbReference>
<evidence type="ECO:0000256" key="4">
    <source>
        <dbReference type="ARBA" id="ARBA00022801"/>
    </source>
</evidence>
<protein>
    <submittedName>
        <fullName evidence="9">LD-carboxypeptidase</fullName>
    </submittedName>
</protein>
<evidence type="ECO:0000259" key="8">
    <source>
        <dbReference type="Pfam" id="PF17676"/>
    </source>
</evidence>
<dbReference type="GO" id="GO:0006508">
    <property type="term" value="P:proteolysis"/>
    <property type="evidence" value="ECO:0007669"/>
    <property type="project" value="UniProtKB-KW"/>
</dbReference>
<gene>
    <name evidence="9" type="ORF">CRIB_844</name>
</gene>
<dbReference type="Gene3D" id="3.50.30.60">
    <property type="entry name" value="LD-carboxypeptidase A C-terminal domain-like"/>
    <property type="match status" value="1"/>
</dbReference>
<keyword evidence="5" id="KW-0720">Serine protease</keyword>
<organism evidence="9 10">
    <name type="scientific">Romboutsia ilealis</name>
    <dbReference type="NCBI Taxonomy" id="1115758"/>
    <lineage>
        <taxon>Bacteria</taxon>
        <taxon>Bacillati</taxon>
        <taxon>Bacillota</taxon>
        <taxon>Clostridia</taxon>
        <taxon>Peptostreptococcales</taxon>
        <taxon>Peptostreptococcaceae</taxon>
        <taxon>Romboutsia</taxon>
    </lineage>
</organism>
<evidence type="ECO:0000259" key="7">
    <source>
        <dbReference type="Pfam" id="PF02016"/>
    </source>
</evidence>
<accession>A0A1V1I047</accession>
<feature type="domain" description="LD-carboxypeptidase C-terminal" evidence="8">
    <location>
        <begin position="175"/>
        <end position="290"/>
    </location>
</feature>
<dbReference type="SUPFAM" id="SSF52317">
    <property type="entry name" value="Class I glutamine amidotransferase-like"/>
    <property type="match status" value="1"/>
</dbReference>
<dbReference type="PANTHER" id="PTHR30237:SF2">
    <property type="entry name" value="MUREIN TETRAPEPTIDE CARBOXYPEPTIDASE"/>
    <property type="match status" value="1"/>
</dbReference>
<evidence type="ECO:0000256" key="2">
    <source>
        <dbReference type="ARBA" id="ARBA00022645"/>
    </source>
</evidence>
<reference evidence="9 10" key="1">
    <citation type="submission" date="2014-04" db="EMBL/GenBank/DDBJ databases">
        <authorList>
            <person name="Hornung B.V."/>
        </authorList>
    </citation>
    <scope>NUCLEOTIDE SEQUENCE [LARGE SCALE GENOMIC DNA]</scope>
    <source>
        <strain evidence="9 10">CRIB</strain>
    </source>
</reference>
<evidence type="ECO:0000256" key="3">
    <source>
        <dbReference type="ARBA" id="ARBA00022670"/>
    </source>
</evidence>
<dbReference type="InterPro" id="IPR029062">
    <property type="entry name" value="Class_I_gatase-like"/>
</dbReference>
<keyword evidence="4" id="KW-0378">Hydrolase</keyword>
<dbReference type="InterPro" id="IPR040449">
    <property type="entry name" value="Peptidase_S66_N"/>
</dbReference>
<dbReference type="GO" id="GO:0008236">
    <property type="term" value="F:serine-type peptidase activity"/>
    <property type="evidence" value="ECO:0007669"/>
    <property type="project" value="UniProtKB-KW"/>
</dbReference>
<keyword evidence="10" id="KW-1185">Reference proteome</keyword>
<proteinExistence type="inferred from homology"/>
<dbReference type="AlphaFoldDB" id="A0A1V1I047"/>
<name>A0A1V1I047_9FIRM</name>